<keyword evidence="3" id="KW-1185">Reference proteome</keyword>
<evidence type="ECO:0000313" key="3">
    <source>
        <dbReference type="Proteomes" id="UP000327439"/>
    </source>
</evidence>
<feature type="signal peptide" evidence="1">
    <location>
        <begin position="1"/>
        <end position="22"/>
    </location>
</feature>
<dbReference type="InterPro" id="IPR044965">
    <property type="entry name" value="Glyco_hydro_17_plant"/>
</dbReference>
<feature type="chain" id="PRO_5023865196" description="Glucan endo-1,3-beta-D-glucosidase" evidence="1">
    <location>
        <begin position="23"/>
        <end position="81"/>
    </location>
</feature>
<evidence type="ECO:0008006" key="4">
    <source>
        <dbReference type="Google" id="ProtNLM"/>
    </source>
</evidence>
<dbReference type="Proteomes" id="UP000327439">
    <property type="component" value="Chromosome A11"/>
</dbReference>
<name>A0A5J5TRS2_GOSBA</name>
<dbReference type="AlphaFoldDB" id="A0A5J5TRS2"/>
<gene>
    <name evidence="2" type="ORF">ES319_A11G234500v1</name>
</gene>
<evidence type="ECO:0000313" key="2">
    <source>
        <dbReference type="EMBL" id="KAB2058426.1"/>
    </source>
</evidence>
<protein>
    <recommendedName>
        <fullName evidence="4">Glucan endo-1,3-beta-D-glucosidase</fullName>
    </recommendedName>
</protein>
<accession>A0A5J5TRS2</accession>
<dbReference type="GO" id="GO:0004553">
    <property type="term" value="F:hydrolase activity, hydrolyzing O-glycosyl compounds"/>
    <property type="evidence" value="ECO:0007669"/>
    <property type="project" value="InterPro"/>
</dbReference>
<dbReference type="OrthoDB" id="1932173at2759"/>
<dbReference type="InterPro" id="IPR017853">
    <property type="entry name" value="GH"/>
</dbReference>
<dbReference type="SUPFAM" id="SSF51445">
    <property type="entry name" value="(Trans)glycosidases"/>
    <property type="match status" value="1"/>
</dbReference>
<sequence>MELMRIFSHASIILSISVTSAAHESNGINKVKFFDADLRVLGAFANIDAKFMIRLGNGDLEKMRDPNNAQDWVKQNVQPST</sequence>
<keyword evidence="1" id="KW-0732">Signal</keyword>
<evidence type="ECO:0000256" key="1">
    <source>
        <dbReference type="SAM" id="SignalP"/>
    </source>
</evidence>
<dbReference type="Gene3D" id="3.20.20.80">
    <property type="entry name" value="Glycosidases"/>
    <property type="match status" value="1"/>
</dbReference>
<organism evidence="2 3">
    <name type="scientific">Gossypium barbadense</name>
    <name type="common">Sea Island cotton</name>
    <name type="synonym">Hibiscus barbadensis</name>
    <dbReference type="NCBI Taxonomy" id="3634"/>
    <lineage>
        <taxon>Eukaryota</taxon>
        <taxon>Viridiplantae</taxon>
        <taxon>Streptophyta</taxon>
        <taxon>Embryophyta</taxon>
        <taxon>Tracheophyta</taxon>
        <taxon>Spermatophyta</taxon>
        <taxon>Magnoliopsida</taxon>
        <taxon>eudicotyledons</taxon>
        <taxon>Gunneridae</taxon>
        <taxon>Pentapetalae</taxon>
        <taxon>rosids</taxon>
        <taxon>malvids</taxon>
        <taxon>Malvales</taxon>
        <taxon>Malvaceae</taxon>
        <taxon>Malvoideae</taxon>
        <taxon>Gossypium</taxon>
    </lineage>
</organism>
<proteinExistence type="predicted"/>
<dbReference type="EMBL" id="CM018212">
    <property type="protein sequence ID" value="KAB2058426.1"/>
    <property type="molecule type" value="Genomic_DNA"/>
</dbReference>
<dbReference type="PANTHER" id="PTHR32227">
    <property type="entry name" value="GLUCAN ENDO-1,3-BETA-GLUCOSIDASE BG1-RELATED-RELATED"/>
    <property type="match status" value="1"/>
</dbReference>
<dbReference type="GO" id="GO:0005975">
    <property type="term" value="P:carbohydrate metabolic process"/>
    <property type="evidence" value="ECO:0007669"/>
    <property type="project" value="InterPro"/>
</dbReference>
<reference evidence="3" key="1">
    <citation type="journal article" date="2020" name="Nat. Genet.">
        <title>Genomic diversifications of five Gossypium allopolyploid species and their impact on cotton improvement.</title>
        <authorList>
            <person name="Chen Z.J."/>
            <person name="Sreedasyam A."/>
            <person name="Ando A."/>
            <person name="Song Q."/>
            <person name="De Santiago L.M."/>
            <person name="Hulse-Kemp A.M."/>
            <person name="Ding M."/>
            <person name="Ye W."/>
            <person name="Kirkbride R.C."/>
            <person name="Jenkins J."/>
            <person name="Plott C."/>
            <person name="Lovell J."/>
            <person name="Lin Y.M."/>
            <person name="Vaughn R."/>
            <person name="Liu B."/>
            <person name="Simpson S."/>
            <person name="Scheffler B.E."/>
            <person name="Wen L."/>
            <person name="Saski C.A."/>
            <person name="Grover C.E."/>
            <person name="Hu G."/>
            <person name="Conover J.L."/>
            <person name="Carlson J.W."/>
            <person name="Shu S."/>
            <person name="Boston L.B."/>
            <person name="Williams M."/>
            <person name="Peterson D.G."/>
            <person name="McGee K."/>
            <person name="Jones D.C."/>
            <person name="Wendel J.F."/>
            <person name="Stelly D.M."/>
            <person name="Grimwood J."/>
            <person name="Schmutz J."/>
        </authorList>
    </citation>
    <scope>NUCLEOTIDE SEQUENCE [LARGE SCALE GENOMIC DNA]</scope>
    <source>
        <strain evidence="3">cv. 3-79</strain>
    </source>
</reference>